<dbReference type="SUPFAM" id="SSF51658">
    <property type="entry name" value="Xylose isomerase-like"/>
    <property type="match status" value="1"/>
</dbReference>
<dbReference type="InterPro" id="IPR013022">
    <property type="entry name" value="Xyl_isomerase-like_TIM-brl"/>
</dbReference>
<evidence type="ECO:0000256" key="2">
    <source>
        <dbReference type="ARBA" id="ARBA00023211"/>
    </source>
</evidence>
<gene>
    <name evidence="5" type="ordered locus">Trad_2967</name>
</gene>
<name>D7CWB1_TRURR</name>
<dbReference type="AlphaFoldDB" id="D7CWB1"/>
<sequence>MTQAELYAALSRQALETPSWGYGDTGTRFKTFAYPGAARNVWERVADAATVHRLSGIAPRVALHIPWDRVDDWSELRGFAEAQGVGIGAINPNLFQRDAFKLGSFGHPDEAVRKEAVAHVLECIEVLEQTGAKDLSLWFADGLNYAGQDDLRARKRRFEDALSEVYAALPERARLLLEYKPFEPAFYATDVADWGMAYAHLLKLGERALVLVDLGHHLPGANVEQIVAFLLSEGRLGGFHFNGRRYADDDLIVGSTDPFGLFCLYAELVLAEREGVPGATEVSYMIDQSHAIEPKLEAMLRSVLNCQEAYAKALQLDVGALRAAQAAGDVLGAHGVLRDAFATDVRPLLRAWREARGLPADPLRALREGGYDARNARERGTAAAGGGYPT</sequence>
<dbReference type="PANTHER" id="PTHR30268:SF0">
    <property type="entry name" value="L-RHAMNOSE ISOMERASE"/>
    <property type="match status" value="1"/>
</dbReference>
<evidence type="ECO:0000256" key="3">
    <source>
        <dbReference type="ARBA" id="ARBA00023235"/>
    </source>
</evidence>
<keyword evidence="1" id="KW-0479">Metal-binding</keyword>
<dbReference type="eggNOG" id="COG4952">
    <property type="taxonomic scope" value="Bacteria"/>
</dbReference>
<proteinExistence type="predicted"/>
<keyword evidence="2" id="KW-0464">Manganese</keyword>
<dbReference type="GO" id="GO:0046872">
    <property type="term" value="F:metal ion binding"/>
    <property type="evidence" value="ECO:0007669"/>
    <property type="project" value="UniProtKB-KW"/>
</dbReference>
<dbReference type="Gene3D" id="3.20.20.150">
    <property type="entry name" value="Divalent-metal-dependent TIM barrel enzymes"/>
    <property type="match status" value="1"/>
</dbReference>
<reference evidence="6" key="1">
    <citation type="submission" date="2010-05" db="EMBL/GenBank/DDBJ databases">
        <title>The complete genome of Truepera radiovictris DSM 17093.</title>
        <authorList>
            <consortium name="US DOE Joint Genome Institute (JGI-PGF)"/>
            <person name="Lucas S."/>
            <person name="Copeland A."/>
            <person name="Lapidus A."/>
            <person name="Glavina del Rio T."/>
            <person name="Dalin E."/>
            <person name="Tice H."/>
            <person name="Bruce D."/>
            <person name="Goodwin L."/>
            <person name="Pitluck S."/>
            <person name="Kyrpides N."/>
            <person name="Mavromatis K."/>
            <person name="Ovchinnikova G."/>
            <person name="Munk A.C."/>
            <person name="Detter J.C."/>
            <person name="Han C."/>
            <person name="Tapia R."/>
            <person name="Land M."/>
            <person name="Hauser L."/>
            <person name="Markowitz V."/>
            <person name="Cheng J.-F."/>
            <person name="Hugenholtz P."/>
            <person name="Woyke T."/>
            <person name="Wu D."/>
            <person name="Tindall B."/>
            <person name="Pomrenke H.G."/>
            <person name="Brambilla E."/>
            <person name="Klenk H.-P."/>
            <person name="Eisen J.A."/>
        </authorList>
    </citation>
    <scope>NUCLEOTIDE SEQUENCE [LARGE SCALE GENOMIC DNA]</scope>
    <source>
        <strain evidence="6">DSM 17093 / CIP 108686 / LMG 22925 / RQ-24</strain>
    </source>
</reference>
<organism evidence="5 6">
    <name type="scientific">Truepera radiovictrix (strain DSM 17093 / CIP 108686 / LMG 22925 / RQ-24)</name>
    <dbReference type="NCBI Taxonomy" id="649638"/>
    <lineage>
        <taxon>Bacteria</taxon>
        <taxon>Thermotogati</taxon>
        <taxon>Deinococcota</taxon>
        <taxon>Deinococci</taxon>
        <taxon>Trueperales</taxon>
        <taxon>Trueperaceae</taxon>
        <taxon>Truepera</taxon>
    </lineage>
</organism>
<dbReference type="PANTHER" id="PTHR30268">
    <property type="entry name" value="L-RHAMNOSE ISOMERASE"/>
    <property type="match status" value="1"/>
</dbReference>
<dbReference type="KEGG" id="tra:Trad_2967"/>
<dbReference type="GO" id="GO:0019301">
    <property type="term" value="P:rhamnose catabolic process"/>
    <property type="evidence" value="ECO:0007669"/>
    <property type="project" value="TreeGrafter"/>
</dbReference>
<evidence type="ECO:0000259" key="4">
    <source>
        <dbReference type="Pfam" id="PF01261"/>
    </source>
</evidence>
<accession>D7CWB1</accession>
<reference evidence="5 6" key="2">
    <citation type="journal article" date="2011" name="Stand. Genomic Sci.">
        <title>Complete genome sequence of Truepera radiovictrix type strain (RQ-24).</title>
        <authorList>
            <person name="Ivanova N."/>
            <person name="Rohde C."/>
            <person name="Munk C."/>
            <person name="Nolan M."/>
            <person name="Lucas S."/>
            <person name="Del Rio T.G."/>
            <person name="Tice H."/>
            <person name="Deshpande S."/>
            <person name="Cheng J.F."/>
            <person name="Tapia R."/>
            <person name="Han C."/>
            <person name="Goodwin L."/>
            <person name="Pitluck S."/>
            <person name="Liolios K."/>
            <person name="Mavromatis K."/>
            <person name="Mikhailova N."/>
            <person name="Pati A."/>
            <person name="Chen A."/>
            <person name="Palaniappan K."/>
            <person name="Land M."/>
            <person name="Hauser L."/>
            <person name="Chang Y.J."/>
            <person name="Jeffries C.D."/>
            <person name="Brambilla E."/>
            <person name="Rohde M."/>
            <person name="Goker M."/>
            <person name="Tindall B.J."/>
            <person name="Woyke T."/>
            <person name="Bristow J."/>
            <person name="Eisen J.A."/>
            <person name="Markowitz V."/>
            <person name="Hugenholtz P."/>
            <person name="Kyrpides N.C."/>
            <person name="Klenk H.P."/>
            <person name="Lapidus A."/>
        </authorList>
    </citation>
    <scope>NUCLEOTIDE SEQUENCE [LARGE SCALE GENOMIC DNA]</scope>
    <source>
        <strain evidence="6">DSM 17093 / CIP 108686 / LMG 22925 / RQ-24</strain>
    </source>
</reference>
<dbReference type="InterPro" id="IPR036237">
    <property type="entry name" value="Xyl_isomerase-like_sf"/>
</dbReference>
<protein>
    <submittedName>
        <fullName evidence="5">L-rhamnose isomerase</fullName>
    </submittedName>
</protein>
<dbReference type="Pfam" id="PF01261">
    <property type="entry name" value="AP_endonuc_2"/>
    <property type="match status" value="1"/>
</dbReference>
<dbReference type="NCBIfam" id="TIGR02635">
    <property type="entry name" value="RhaI_grampos"/>
    <property type="match status" value="1"/>
</dbReference>
<dbReference type="EMBL" id="CP002049">
    <property type="protein sequence ID" value="ADI16061.1"/>
    <property type="molecule type" value="Genomic_DNA"/>
</dbReference>
<feature type="domain" description="Xylose isomerase-like TIM barrel" evidence="4">
    <location>
        <begin position="71"/>
        <end position="249"/>
    </location>
</feature>
<dbReference type="Proteomes" id="UP000000379">
    <property type="component" value="Chromosome"/>
</dbReference>
<dbReference type="InterPro" id="IPR050337">
    <property type="entry name" value="L-rhamnose_isomerase"/>
</dbReference>
<dbReference type="HOGENOM" id="CLU_059875_0_0_0"/>
<dbReference type="GO" id="GO:0019324">
    <property type="term" value="P:L-lyxose metabolic process"/>
    <property type="evidence" value="ECO:0007669"/>
    <property type="project" value="TreeGrafter"/>
</dbReference>
<dbReference type="GO" id="GO:0008740">
    <property type="term" value="F:L-rhamnose isomerase activity"/>
    <property type="evidence" value="ECO:0007669"/>
    <property type="project" value="TreeGrafter"/>
</dbReference>
<evidence type="ECO:0000313" key="6">
    <source>
        <dbReference type="Proteomes" id="UP000000379"/>
    </source>
</evidence>
<keyword evidence="3 5" id="KW-0413">Isomerase</keyword>
<dbReference type="STRING" id="649638.Trad_2967"/>
<dbReference type="InterPro" id="IPR013457">
    <property type="entry name" value="Rhamnose_iso-rel"/>
</dbReference>
<evidence type="ECO:0000256" key="1">
    <source>
        <dbReference type="ARBA" id="ARBA00022723"/>
    </source>
</evidence>
<dbReference type="OrthoDB" id="5174871at2"/>
<evidence type="ECO:0000313" key="5">
    <source>
        <dbReference type="EMBL" id="ADI16061.1"/>
    </source>
</evidence>
<keyword evidence="6" id="KW-1185">Reference proteome</keyword>
<dbReference type="RefSeq" id="WP_013179420.1">
    <property type="nucleotide sequence ID" value="NC_014221.1"/>
</dbReference>